<name>A0A4R0R0G1_9APHY</name>
<dbReference type="EMBL" id="RWJN01000643">
    <property type="protein sequence ID" value="TCD60182.1"/>
    <property type="molecule type" value="Genomic_DNA"/>
</dbReference>
<keyword evidence="3" id="KW-1185">Reference proteome</keyword>
<feature type="compositionally biased region" description="Polar residues" evidence="1">
    <location>
        <begin position="19"/>
        <end position="31"/>
    </location>
</feature>
<dbReference type="Proteomes" id="UP000292702">
    <property type="component" value="Unassembled WGS sequence"/>
</dbReference>
<accession>A0A4R0R0G1</accession>
<gene>
    <name evidence="2" type="ORF">EIP91_010606</name>
</gene>
<organism evidence="2 3">
    <name type="scientific">Steccherinum ochraceum</name>
    <dbReference type="NCBI Taxonomy" id="92696"/>
    <lineage>
        <taxon>Eukaryota</taxon>
        <taxon>Fungi</taxon>
        <taxon>Dikarya</taxon>
        <taxon>Basidiomycota</taxon>
        <taxon>Agaricomycotina</taxon>
        <taxon>Agaricomycetes</taxon>
        <taxon>Polyporales</taxon>
        <taxon>Steccherinaceae</taxon>
        <taxon>Steccherinum</taxon>
    </lineage>
</organism>
<evidence type="ECO:0000313" key="2">
    <source>
        <dbReference type="EMBL" id="TCD60182.1"/>
    </source>
</evidence>
<proteinExistence type="predicted"/>
<reference evidence="2 3" key="1">
    <citation type="submission" date="2018-11" db="EMBL/GenBank/DDBJ databases">
        <title>Genome assembly of Steccherinum ochraceum LE-BIN_3174, the white-rot fungus of the Steccherinaceae family (The Residual Polyporoid clade, Polyporales, Basidiomycota).</title>
        <authorList>
            <person name="Fedorova T.V."/>
            <person name="Glazunova O.A."/>
            <person name="Landesman E.O."/>
            <person name="Moiseenko K.V."/>
            <person name="Psurtseva N.V."/>
            <person name="Savinova O.S."/>
            <person name="Shakhova N.V."/>
            <person name="Tyazhelova T.V."/>
            <person name="Vasina D.V."/>
        </authorList>
    </citation>
    <scope>NUCLEOTIDE SEQUENCE [LARGE SCALE GENOMIC DNA]</scope>
    <source>
        <strain evidence="2 3">LE-BIN_3174</strain>
    </source>
</reference>
<evidence type="ECO:0000313" key="3">
    <source>
        <dbReference type="Proteomes" id="UP000292702"/>
    </source>
</evidence>
<sequence>MSTAGLIRRYLIVSSMSQTMLKTSSPSSSDKTAPPSPATSLPALQDPDLGDFSDRGPSNFDPDYSSSDESIPRPKARTVIVEDVPEDEPGSASAFEGAEPQWDDLPPNAARTDRHPKINGQIFDQAGEKLGPDAPPIPPPSRSKGD</sequence>
<dbReference type="AlphaFoldDB" id="A0A4R0R0G1"/>
<comment type="caution">
    <text evidence="2">The sequence shown here is derived from an EMBL/GenBank/DDBJ whole genome shotgun (WGS) entry which is preliminary data.</text>
</comment>
<evidence type="ECO:0000256" key="1">
    <source>
        <dbReference type="SAM" id="MobiDB-lite"/>
    </source>
</evidence>
<feature type="region of interest" description="Disordered" evidence="1">
    <location>
        <begin position="19"/>
        <end position="146"/>
    </location>
</feature>
<feature type="compositionally biased region" description="Pro residues" evidence="1">
    <location>
        <begin position="133"/>
        <end position="146"/>
    </location>
</feature>
<protein>
    <submittedName>
        <fullName evidence="2">Uncharacterized protein</fullName>
    </submittedName>
</protein>